<protein>
    <submittedName>
        <fullName evidence="3">TetR/AcrR family transcriptional regulator</fullName>
    </submittedName>
</protein>
<name>A0A837ZUH3_9PSEU</name>
<dbReference type="Proteomes" id="UP000582974">
    <property type="component" value="Unassembled WGS sequence"/>
</dbReference>
<dbReference type="SUPFAM" id="SSF46689">
    <property type="entry name" value="Homeodomain-like"/>
    <property type="match status" value="1"/>
</dbReference>
<gene>
    <name evidence="3" type="ORF">H0B56_01680</name>
</gene>
<evidence type="ECO:0000259" key="2">
    <source>
        <dbReference type="Pfam" id="PF18598"/>
    </source>
</evidence>
<feature type="domain" description="QsdR TetR regulatory C-terminal" evidence="2">
    <location>
        <begin position="115"/>
        <end position="221"/>
    </location>
</feature>
<dbReference type="EMBL" id="JACCKD010000001">
    <property type="protein sequence ID" value="MBA0124246.1"/>
    <property type="molecule type" value="Genomic_DNA"/>
</dbReference>
<feature type="region of interest" description="Disordered" evidence="1">
    <location>
        <begin position="1"/>
        <end position="25"/>
    </location>
</feature>
<evidence type="ECO:0000313" key="3">
    <source>
        <dbReference type="EMBL" id="MBA0124246.1"/>
    </source>
</evidence>
<evidence type="ECO:0000256" key="1">
    <source>
        <dbReference type="SAM" id="MobiDB-lite"/>
    </source>
</evidence>
<evidence type="ECO:0000313" key="4">
    <source>
        <dbReference type="Proteomes" id="UP000582974"/>
    </source>
</evidence>
<dbReference type="Gene3D" id="1.10.357.10">
    <property type="entry name" value="Tetracycline Repressor, domain 2"/>
    <property type="match status" value="1"/>
</dbReference>
<dbReference type="AlphaFoldDB" id="A0A837ZUH3"/>
<dbReference type="InterPro" id="IPR041485">
    <property type="entry name" value="TetR_C_36"/>
</dbReference>
<sequence length="221" mass="24882">MARNDLRAAATSGMEPIHSADAEPQTPLRRQLDGAVPQARATPLDALAIARRRFHQGLRLDMRGIAAELGVSRVTLHRWVGTREQLLTEVLWVSTDRALDRTEREVAVHGCHGSRTAEILSRWARDVVDHPGVRYLQEEETDLFFRLLTHNASEFQRRVLERIRQLLADDIEHGRVTVELSAEELAYVTVRIVESFIHTPSITGDAPDADGNARVLHAVLR</sequence>
<proteinExistence type="predicted"/>
<dbReference type="InterPro" id="IPR009057">
    <property type="entry name" value="Homeodomain-like_sf"/>
</dbReference>
<accession>A0A837ZUH3</accession>
<comment type="caution">
    <text evidence="3">The sequence shown here is derived from an EMBL/GenBank/DDBJ whole genome shotgun (WGS) entry which is preliminary data.</text>
</comment>
<dbReference type="Pfam" id="PF18598">
    <property type="entry name" value="TetR_C_36"/>
    <property type="match status" value="1"/>
</dbReference>
<dbReference type="RefSeq" id="WP_180891134.1">
    <property type="nucleotide sequence ID" value="NZ_JACCKD010000001.1"/>
</dbReference>
<keyword evidence="4" id="KW-1185">Reference proteome</keyword>
<reference evidence="3 4" key="1">
    <citation type="submission" date="2020-07" db="EMBL/GenBank/DDBJ databases">
        <title>Genome of Haloechinothrix sp.</title>
        <authorList>
            <person name="Tang S.-K."/>
            <person name="Yang L."/>
            <person name="Zhu W.-Y."/>
        </authorList>
    </citation>
    <scope>NUCLEOTIDE SEQUENCE [LARGE SCALE GENOMIC DNA]</scope>
    <source>
        <strain evidence="3 4">YIM 98757</strain>
    </source>
</reference>
<organism evidence="3 4">
    <name type="scientific">Haloechinothrix aidingensis</name>
    <dbReference type="NCBI Taxonomy" id="2752311"/>
    <lineage>
        <taxon>Bacteria</taxon>
        <taxon>Bacillati</taxon>
        <taxon>Actinomycetota</taxon>
        <taxon>Actinomycetes</taxon>
        <taxon>Pseudonocardiales</taxon>
        <taxon>Pseudonocardiaceae</taxon>
        <taxon>Haloechinothrix</taxon>
    </lineage>
</organism>